<evidence type="ECO:0000313" key="2">
    <source>
        <dbReference type="Proteomes" id="UP001148662"/>
    </source>
</evidence>
<organism evidence="1 2">
    <name type="scientific">Phlebia brevispora</name>
    <dbReference type="NCBI Taxonomy" id="194682"/>
    <lineage>
        <taxon>Eukaryota</taxon>
        <taxon>Fungi</taxon>
        <taxon>Dikarya</taxon>
        <taxon>Basidiomycota</taxon>
        <taxon>Agaricomycotina</taxon>
        <taxon>Agaricomycetes</taxon>
        <taxon>Polyporales</taxon>
        <taxon>Meruliaceae</taxon>
        <taxon>Phlebia</taxon>
    </lineage>
</organism>
<dbReference type="Proteomes" id="UP001148662">
    <property type="component" value="Unassembled WGS sequence"/>
</dbReference>
<keyword evidence="2" id="KW-1185">Reference proteome</keyword>
<evidence type="ECO:0000313" key="1">
    <source>
        <dbReference type="EMBL" id="KAJ3525889.1"/>
    </source>
</evidence>
<proteinExistence type="predicted"/>
<comment type="caution">
    <text evidence="1">The sequence shown here is derived from an EMBL/GenBank/DDBJ whole genome shotgun (WGS) entry which is preliminary data.</text>
</comment>
<name>A0ACC1RTQ4_9APHY</name>
<gene>
    <name evidence="1" type="ORF">NM688_g8336</name>
</gene>
<dbReference type="EMBL" id="JANHOG010002210">
    <property type="protein sequence ID" value="KAJ3525889.1"/>
    <property type="molecule type" value="Genomic_DNA"/>
</dbReference>
<protein>
    <submittedName>
        <fullName evidence="1">Uncharacterized protein</fullName>
    </submittedName>
</protein>
<reference evidence="1" key="1">
    <citation type="submission" date="2022-07" db="EMBL/GenBank/DDBJ databases">
        <title>Genome Sequence of Phlebia brevispora.</title>
        <authorList>
            <person name="Buettner E."/>
        </authorList>
    </citation>
    <scope>NUCLEOTIDE SEQUENCE</scope>
    <source>
        <strain evidence="1">MPL23</strain>
    </source>
</reference>
<sequence>MSTIHILPRDAANSDTGSSITASAVTKGCKPVATWLKLCPHDFAAVVGIIFFVCYVLWGIPLTVRLFTSCKSVLYRLRYGSKSYSDPSSVYLKDFEEGNDPDFDDGFEYAYMDPYHSPTPQLRDFLSRSSYVLVPAPTASPKDKLTSQPSPSPNMDDILTAKTRLARFQFPPTSTALHQRHSPDASDVFRVSMYSQTDTIVEARHAHKSTIDELDDLVFKSEHRNSYSSYSCSTPYGNNRRRSSGSSSFVMFDLNSYKSSDDLLEDSCVVDHIDLPPSPPPAYLDQRSNFVSSAPFANVAL</sequence>
<accession>A0ACC1RTQ4</accession>